<dbReference type="STRING" id="133383.A0A1R0GXG9"/>
<comment type="caution">
    <text evidence="3">The sequence shown here is derived from an EMBL/GenBank/DDBJ whole genome shotgun (WGS) entry which is preliminary data.</text>
</comment>
<dbReference type="SUPFAM" id="SSF82153">
    <property type="entry name" value="FAS1 domain"/>
    <property type="match status" value="3"/>
</dbReference>
<protein>
    <recommendedName>
        <fullName evidence="2">FAS1 domain-containing protein</fullName>
    </recommendedName>
</protein>
<feature type="transmembrane region" description="Helical" evidence="1">
    <location>
        <begin position="931"/>
        <end position="951"/>
    </location>
</feature>
<dbReference type="Pfam" id="PF02469">
    <property type="entry name" value="Fasciclin"/>
    <property type="match status" value="2"/>
</dbReference>
<dbReference type="Gene3D" id="2.30.180.10">
    <property type="entry name" value="FAS1 domain"/>
    <property type="match status" value="3"/>
</dbReference>
<reference evidence="3 4" key="1">
    <citation type="journal article" date="2016" name="Mol. Biol. Evol.">
        <title>Genome-Wide Survey of Gut Fungi (Harpellales) Reveals the First Horizontally Transferred Ubiquitin Gene from a Mosquito Host.</title>
        <authorList>
            <person name="Wang Y."/>
            <person name="White M.M."/>
            <person name="Kvist S."/>
            <person name="Moncalvo J.M."/>
        </authorList>
    </citation>
    <scope>NUCLEOTIDE SEQUENCE [LARGE SCALE GENOMIC DNA]</scope>
    <source>
        <strain evidence="3 4">ALG-7-W6</strain>
    </source>
</reference>
<evidence type="ECO:0000256" key="1">
    <source>
        <dbReference type="SAM" id="Phobius"/>
    </source>
</evidence>
<dbReference type="SMART" id="SM00554">
    <property type="entry name" value="FAS1"/>
    <property type="match status" value="3"/>
</dbReference>
<keyword evidence="4" id="KW-1185">Reference proteome</keyword>
<dbReference type="InterPro" id="IPR050904">
    <property type="entry name" value="Adhesion/Biosynth-related"/>
</dbReference>
<dbReference type="OrthoDB" id="14252at2759"/>
<feature type="non-terminal residue" evidence="3">
    <location>
        <position position="1"/>
    </location>
</feature>
<gene>
    <name evidence="3" type="ORF">AYI68_g4347</name>
</gene>
<evidence type="ECO:0000259" key="2">
    <source>
        <dbReference type="PROSITE" id="PS50213"/>
    </source>
</evidence>
<dbReference type="PROSITE" id="PS50213">
    <property type="entry name" value="FAS1"/>
    <property type="match status" value="3"/>
</dbReference>
<keyword evidence="1" id="KW-0812">Transmembrane</keyword>
<evidence type="ECO:0000313" key="4">
    <source>
        <dbReference type="Proteomes" id="UP000187455"/>
    </source>
</evidence>
<name>A0A1R0GXG9_9FUNG</name>
<organism evidence="3 4">
    <name type="scientific">Smittium mucronatum</name>
    <dbReference type="NCBI Taxonomy" id="133383"/>
    <lineage>
        <taxon>Eukaryota</taxon>
        <taxon>Fungi</taxon>
        <taxon>Fungi incertae sedis</taxon>
        <taxon>Zoopagomycota</taxon>
        <taxon>Kickxellomycotina</taxon>
        <taxon>Harpellomycetes</taxon>
        <taxon>Harpellales</taxon>
        <taxon>Legeriomycetaceae</taxon>
        <taxon>Smittium</taxon>
    </lineage>
</organism>
<dbReference type="AlphaFoldDB" id="A0A1R0GXG9"/>
<dbReference type="InterPro" id="IPR036378">
    <property type="entry name" value="FAS1_dom_sf"/>
</dbReference>
<dbReference type="EMBL" id="LSSL01002356">
    <property type="protein sequence ID" value="OLY81548.1"/>
    <property type="molecule type" value="Genomic_DNA"/>
</dbReference>
<feature type="domain" description="FAS1" evidence="2">
    <location>
        <begin position="380"/>
        <end position="510"/>
    </location>
</feature>
<dbReference type="Proteomes" id="UP000187455">
    <property type="component" value="Unassembled WGS sequence"/>
</dbReference>
<feature type="domain" description="FAS1" evidence="2">
    <location>
        <begin position="522"/>
        <end position="684"/>
    </location>
</feature>
<keyword evidence="1" id="KW-0472">Membrane</keyword>
<dbReference type="PANTHER" id="PTHR10900">
    <property type="entry name" value="PERIOSTIN-RELATED"/>
    <property type="match status" value="1"/>
</dbReference>
<proteinExistence type="predicted"/>
<sequence length="969" mass="108730">KSTIVDALSSDKRYTKFLHYLQRLHLIIPFNRLANVTVLAPTNEAFLKHEEKYKALYPNEFNAEALQYYGITKENMWLHVIRDGVYGSGSWVNGMVWESNSGWSPSSTPSKNVKILPISLPSQKNLSASERQGVMLKTRIDNRGRIFIGDVELQDGEIWCTSGVVQALDGVLSLPPKLIEYLKESPKVFSEIKFNDLNSPSSPSASFIPDSIQNSNLNYSLYIEGIKASGWDKKIFHLNNSASMVSDNKTAPSRHTLWAFDTANFISCFNPPQVSYLLFHDKINLNSDSKSLALQDTRSVMRPFISPNSISISRLGPGSHKVPVVTYNMKNGTELPYITVKVEKGFNSFYNGNQISSPDILAYDGIAHILSKSSCNNFKIQWNPKKLLLGMNATVFVNLVIQNGLESYIEDVSVGKKMTFLVPTNDAIAKFLEFGPYSLLTIRNWLLYHLVPSRILAQDLKSGMLLRTRYTSLSLGNAEQIIKVSALNGSFTFNEISVNDKDVYYLEDYFAAYSISTPLTPPQSLLVSIVQDLEYSLFIGMLKSSNLMDELVGLDAVSLILFSNSAVLKLGLAYKYIVSGGDSMDDLQKLIKYHFIKSLIYSDFKVPGSPRNIKKANTLLGNSLWFETIEPENRFIINTIDPFLSQPIQPLSFDSHNFSSSYVEISERDILFSNGVIHKVSSSSRILVPPEIIFSPKKLIKGIKSQCFNFLLENLNLTYLLGSSVKNQSTGLSKTLTGDHDVLGYSFLVPGDDAWMNLSGYREFHRRVTNSNFTLPLPQILNDSIKNPWSDKSDAELSSYLKRLVLLHVLPIKAKPEKAKKPKSSDRFGVDIQVFDTLLETVQIEMASVGSRIAFQLAGSSNFADDPSIPNFYSNQYTLVVDKGNISPSFYGITNNTMGSLQFKVYEMDSILFAPPILGKDVKWYNRFKNALLNGFLGILGTGFFGMFLYISYSWIRKVFIVGSQYEEL</sequence>
<evidence type="ECO:0000313" key="3">
    <source>
        <dbReference type="EMBL" id="OLY81548.1"/>
    </source>
</evidence>
<dbReference type="PANTHER" id="PTHR10900:SF77">
    <property type="entry name" value="FI19380P1"/>
    <property type="match status" value="1"/>
</dbReference>
<accession>A0A1R0GXG9</accession>
<keyword evidence="1" id="KW-1133">Transmembrane helix</keyword>
<dbReference type="InterPro" id="IPR000782">
    <property type="entry name" value="FAS1_domain"/>
</dbReference>
<feature type="domain" description="FAS1" evidence="2">
    <location>
        <begin position="1"/>
        <end position="172"/>
    </location>
</feature>